<comment type="caution">
    <text evidence="1">The sequence shown here is derived from an EMBL/GenBank/DDBJ whole genome shotgun (WGS) entry which is preliminary data.</text>
</comment>
<sequence>MKKSIYIFCLILGTIVNCNSQNLFSENKNSKNSNQKVTLSGRWHIDNLIEQDDDSEYYLSKSNKNSTGNHLILNANNTFMSGYSAPCGNDCFTRTYGKYTQNDNNHIRFFLERIEKSGECTGDSNPNQDKGLFFIYSDSTGTKLIKSDGKIKNDLRKVKYSALIDSINLRNQVRNLYYLKWQETSKTGIKEIASEFINSNPLLKLDNATILYSKKIRQMFTMILLKKNKKYHYLVYNYLHKQFALYEDYEDYYGYEDTRVFEPGEPDYVYAVQSTKVVPSYSEGTDNMYLFLTKNYVVPTELKKSADSEIYATFIVEKDGSLNYIKIRSDAKYGSGKELIRVLKLLGKWNPAEEEGKKVRSLYRLVFSIPLNKL</sequence>
<dbReference type="Gene3D" id="3.30.1150.10">
    <property type="match status" value="1"/>
</dbReference>
<evidence type="ECO:0000313" key="2">
    <source>
        <dbReference type="Proteomes" id="UP001430700"/>
    </source>
</evidence>
<evidence type="ECO:0000313" key="1">
    <source>
        <dbReference type="EMBL" id="MCC9019909.1"/>
    </source>
</evidence>
<gene>
    <name evidence="1" type="ORF">LNQ34_19250</name>
</gene>
<keyword evidence="2" id="KW-1185">Reference proteome</keyword>
<dbReference type="Proteomes" id="UP001430700">
    <property type="component" value="Unassembled WGS sequence"/>
</dbReference>
<evidence type="ECO:0008006" key="3">
    <source>
        <dbReference type="Google" id="ProtNLM"/>
    </source>
</evidence>
<accession>A0ABS8M5F1</accession>
<reference evidence="1" key="1">
    <citation type="submission" date="2021-11" db="EMBL/GenBank/DDBJ databases">
        <title>Description of novel Flavobacterium species.</title>
        <authorList>
            <person name="Saticioglu I.B."/>
            <person name="Ay H."/>
            <person name="Altun S."/>
            <person name="Duman M."/>
        </authorList>
    </citation>
    <scope>NUCLEOTIDE SEQUENCE</scope>
    <source>
        <strain evidence="1">F-126</strain>
    </source>
</reference>
<name>A0ABS8M5F1_9FLAO</name>
<protein>
    <recommendedName>
        <fullName evidence="3">TonB C-terminal domain-containing protein</fullName>
    </recommendedName>
</protein>
<dbReference type="EMBL" id="JAJJMN010000002">
    <property type="protein sequence ID" value="MCC9019909.1"/>
    <property type="molecule type" value="Genomic_DNA"/>
</dbReference>
<dbReference type="RefSeq" id="WP_230000910.1">
    <property type="nucleotide sequence ID" value="NZ_JAJJMN010000002.1"/>
</dbReference>
<proteinExistence type="predicted"/>
<organism evidence="1 2">
    <name type="scientific">Flavobacterium lipolyticum</name>
    <dbReference type="NCBI Taxonomy" id="2893754"/>
    <lineage>
        <taxon>Bacteria</taxon>
        <taxon>Pseudomonadati</taxon>
        <taxon>Bacteroidota</taxon>
        <taxon>Flavobacteriia</taxon>
        <taxon>Flavobacteriales</taxon>
        <taxon>Flavobacteriaceae</taxon>
        <taxon>Flavobacterium</taxon>
    </lineage>
</organism>